<protein>
    <submittedName>
        <fullName evidence="2">Uncharacterized protein</fullName>
    </submittedName>
</protein>
<feature type="region of interest" description="Disordered" evidence="1">
    <location>
        <begin position="1"/>
        <end position="106"/>
    </location>
</feature>
<reference evidence="2" key="2">
    <citation type="journal article" date="2015" name="Data Brief">
        <title>Shoot transcriptome of the giant reed, Arundo donax.</title>
        <authorList>
            <person name="Barrero R.A."/>
            <person name="Guerrero F.D."/>
            <person name="Moolhuijzen P."/>
            <person name="Goolsby J.A."/>
            <person name="Tidwell J."/>
            <person name="Bellgard S.E."/>
            <person name="Bellgard M.I."/>
        </authorList>
    </citation>
    <scope>NUCLEOTIDE SEQUENCE</scope>
    <source>
        <tissue evidence="2">Shoot tissue taken approximately 20 cm above the soil surface</tissue>
    </source>
</reference>
<feature type="compositionally biased region" description="Low complexity" evidence="1">
    <location>
        <begin position="8"/>
        <end position="30"/>
    </location>
</feature>
<evidence type="ECO:0000256" key="1">
    <source>
        <dbReference type="SAM" id="MobiDB-lite"/>
    </source>
</evidence>
<reference evidence="2" key="1">
    <citation type="submission" date="2014-09" db="EMBL/GenBank/DDBJ databases">
        <authorList>
            <person name="Magalhaes I.L.F."/>
            <person name="Oliveira U."/>
            <person name="Santos F.R."/>
            <person name="Vidigal T.H.D.A."/>
            <person name="Brescovit A.D."/>
            <person name="Santos A.J."/>
        </authorList>
    </citation>
    <scope>NUCLEOTIDE SEQUENCE</scope>
    <source>
        <tissue evidence="2">Shoot tissue taken approximately 20 cm above the soil surface</tissue>
    </source>
</reference>
<proteinExistence type="predicted"/>
<organism evidence="2">
    <name type="scientific">Arundo donax</name>
    <name type="common">Giant reed</name>
    <name type="synonym">Donax arundinaceus</name>
    <dbReference type="NCBI Taxonomy" id="35708"/>
    <lineage>
        <taxon>Eukaryota</taxon>
        <taxon>Viridiplantae</taxon>
        <taxon>Streptophyta</taxon>
        <taxon>Embryophyta</taxon>
        <taxon>Tracheophyta</taxon>
        <taxon>Spermatophyta</taxon>
        <taxon>Magnoliopsida</taxon>
        <taxon>Liliopsida</taxon>
        <taxon>Poales</taxon>
        <taxon>Poaceae</taxon>
        <taxon>PACMAD clade</taxon>
        <taxon>Arundinoideae</taxon>
        <taxon>Arundineae</taxon>
        <taxon>Arundo</taxon>
    </lineage>
</organism>
<dbReference type="EMBL" id="GBRH01228054">
    <property type="protein sequence ID" value="JAD69841.1"/>
    <property type="molecule type" value="Transcribed_RNA"/>
</dbReference>
<dbReference type="AlphaFoldDB" id="A0A0A9C2M8"/>
<feature type="compositionally biased region" description="Basic residues" evidence="1">
    <location>
        <begin position="43"/>
        <end position="57"/>
    </location>
</feature>
<sequence>MEGPQFMSCASSLSSEGASSTRSCSNSLTSGTRRTSETDTVRLRRLRERTRRLRQPKTRSSDRLARSGQLATRPCSAAEDGAWARRRDSSARWGEGDRAAAAGILG</sequence>
<accession>A0A0A9C2M8</accession>
<evidence type="ECO:0000313" key="2">
    <source>
        <dbReference type="EMBL" id="JAD69841.1"/>
    </source>
</evidence>
<name>A0A0A9C2M8_ARUDO</name>
<feature type="compositionally biased region" description="Basic and acidic residues" evidence="1">
    <location>
        <begin position="82"/>
        <end position="98"/>
    </location>
</feature>